<dbReference type="PANTHER" id="PTHR13693">
    <property type="entry name" value="CLASS II AMINOTRANSFERASE/8-AMINO-7-OXONONANOATE SYNTHASE"/>
    <property type="match status" value="1"/>
</dbReference>
<dbReference type="CDD" id="cd06454">
    <property type="entry name" value="KBL_like"/>
    <property type="match status" value="1"/>
</dbReference>
<dbReference type="InterPro" id="IPR050087">
    <property type="entry name" value="AON_synthase_class-II"/>
</dbReference>
<evidence type="ECO:0000313" key="7">
    <source>
        <dbReference type="EMBL" id="CUP56576.1"/>
    </source>
</evidence>
<comment type="pathway">
    <text evidence="2">Lipid metabolism.</text>
</comment>
<dbReference type="SUPFAM" id="SSF53383">
    <property type="entry name" value="PLP-dependent transferases"/>
    <property type="match status" value="1"/>
</dbReference>
<evidence type="ECO:0000259" key="6">
    <source>
        <dbReference type="Pfam" id="PF00155"/>
    </source>
</evidence>
<dbReference type="InterPro" id="IPR015422">
    <property type="entry name" value="PyrdxlP-dep_Trfase_small"/>
</dbReference>
<dbReference type="Proteomes" id="UP000095788">
    <property type="component" value="Unassembled WGS sequence"/>
</dbReference>
<dbReference type="AlphaFoldDB" id="A0A174P9T9"/>
<evidence type="ECO:0000313" key="8">
    <source>
        <dbReference type="Proteomes" id="UP000095788"/>
    </source>
</evidence>
<dbReference type="GO" id="GO:0016746">
    <property type="term" value="F:acyltransferase activity"/>
    <property type="evidence" value="ECO:0007669"/>
    <property type="project" value="UniProtKB-KW"/>
</dbReference>
<accession>A0A174P9T9</accession>
<name>A0A174P9T9_BACUN</name>
<dbReference type="Gene3D" id="3.90.1150.10">
    <property type="entry name" value="Aspartate Aminotransferase, domain 1"/>
    <property type="match status" value="1"/>
</dbReference>
<evidence type="ECO:0000256" key="4">
    <source>
        <dbReference type="ARBA" id="ARBA00022898"/>
    </source>
</evidence>
<dbReference type="InterPro" id="IPR015424">
    <property type="entry name" value="PyrdxlP-dep_Trfase"/>
</dbReference>
<feature type="domain" description="Aminotransferase class I/classII large" evidence="6">
    <location>
        <begin position="63"/>
        <end position="401"/>
    </location>
</feature>
<dbReference type="Gene3D" id="3.40.640.10">
    <property type="entry name" value="Type I PLP-dependent aspartate aminotransferase-like (Major domain)"/>
    <property type="match status" value="1"/>
</dbReference>
<dbReference type="InterPro" id="IPR015421">
    <property type="entry name" value="PyrdxlP-dep_Trfase_major"/>
</dbReference>
<organism evidence="7 8">
    <name type="scientific">Bacteroides uniformis</name>
    <dbReference type="NCBI Taxonomy" id="820"/>
    <lineage>
        <taxon>Bacteria</taxon>
        <taxon>Pseudomonadati</taxon>
        <taxon>Bacteroidota</taxon>
        <taxon>Bacteroidia</taxon>
        <taxon>Bacteroidales</taxon>
        <taxon>Bacteroidaceae</taxon>
        <taxon>Bacteroides</taxon>
    </lineage>
</organism>
<dbReference type="GO" id="GO:0030170">
    <property type="term" value="F:pyridoxal phosphate binding"/>
    <property type="evidence" value="ECO:0007669"/>
    <property type="project" value="InterPro"/>
</dbReference>
<comment type="cofactor">
    <cofactor evidence="1 5">
        <name>pyridoxal 5'-phosphate</name>
        <dbReference type="ChEBI" id="CHEBI:597326"/>
    </cofactor>
</comment>
<dbReference type="PROSITE" id="PS00599">
    <property type="entry name" value="AA_TRANSFER_CLASS_2"/>
    <property type="match status" value="1"/>
</dbReference>
<evidence type="ECO:0000256" key="1">
    <source>
        <dbReference type="ARBA" id="ARBA00001933"/>
    </source>
</evidence>
<evidence type="ECO:0000256" key="2">
    <source>
        <dbReference type="ARBA" id="ARBA00005189"/>
    </source>
</evidence>
<dbReference type="InterPro" id="IPR001917">
    <property type="entry name" value="Aminotrans_II_pyridoxalP_BS"/>
</dbReference>
<reference evidence="7 8" key="1">
    <citation type="submission" date="2015-09" db="EMBL/GenBank/DDBJ databases">
        <authorList>
            <consortium name="Pathogen Informatics"/>
        </authorList>
    </citation>
    <scope>NUCLEOTIDE SEQUENCE [LARGE SCALE GENOMIC DNA]</scope>
    <source>
        <strain evidence="7 8">2789STDY5834942</strain>
    </source>
</reference>
<keyword evidence="7" id="KW-0012">Acyltransferase</keyword>
<evidence type="ECO:0000256" key="3">
    <source>
        <dbReference type="ARBA" id="ARBA00022679"/>
    </source>
</evidence>
<keyword evidence="4 5" id="KW-0663">Pyridoxal phosphate</keyword>
<proteinExistence type="inferred from homology"/>
<comment type="similarity">
    <text evidence="5">Belongs to the class-II pyridoxal-phosphate-dependent aminotransferase family.</text>
</comment>
<gene>
    <name evidence="7" type="ORF">ERS852554_01053</name>
</gene>
<dbReference type="Pfam" id="PF00155">
    <property type="entry name" value="Aminotran_1_2"/>
    <property type="match status" value="1"/>
</dbReference>
<dbReference type="InterPro" id="IPR004839">
    <property type="entry name" value="Aminotransferase_I/II_large"/>
</dbReference>
<dbReference type="EMBL" id="CZBF01000002">
    <property type="protein sequence ID" value="CUP56576.1"/>
    <property type="molecule type" value="Genomic_DNA"/>
</dbReference>
<dbReference type="RefSeq" id="WP_057281340.1">
    <property type="nucleotide sequence ID" value="NZ_CZBF01000002.1"/>
</dbReference>
<sequence>MENVYYSLKDFELSLKKNAIERADDFQQYINQLNEFGCKSYWITSQTGVGSTMTIEDFDRPVTAFISNDYLGMSQREETKQAGIDAIIKYGTGACAAQVIGGYLDIHQQLEQEIASFVGQEDAMLFSSGFGANAGILRALLGQNDIALVDPYIHTSAMAGLKGTNVKRIGHNDLEYLEKTLKETKDQYQTRLVIIDGVYSQDGDLSLLPEIISLCKTHEAMLMLDDAHGIGVMGANGRGTAEHFNCLGQVDIITGTFSKSFGCVGGFAAASKKIIQYLKFYADSNVFSAAPTPQVTASILKALEIIKKEPAIRARLWENTDYLRSRLTTEGFDIGKSVSPIFPIMIRDNKKVYEIAKMLQEKGIFTIGIVYPAVRTKEARLRVSVLATHEHEQLDALINALNDINKDIKIKKEQ</sequence>
<protein>
    <submittedName>
        <fullName evidence="7">Putative 8-amino-7-oxononanoate synthase</fullName>
        <ecNumber evidence="7">2.3.1.-</ecNumber>
    </submittedName>
</protein>
<keyword evidence="3 7" id="KW-0808">Transferase</keyword>
<dbReference type="EC" id="2.3.1.-" evidence="7"/>
<evidence type="ECO:0000256" key="5">
    <source>
        <dbReference type="RuleBase" id="RU003693"/>
    </source>
</evidence>